<reference evidence="2 3" key="1">
    <citation type="submission" date="2015-03" db="EMBL/GenBank/DDBJ databases">
        <title>Genome sequencing of Methylobacterium aquaticum DSM16371 type strain.</title>
        <authorList>
            <person name="Chaudhry V."/>
            <person name="Patil P.B."/>
        </authorList>
    </citation>
    <scope>NUCLEOTIDE SEQUENCE [LARGE SCALE GENOMIC DNA]</scope>
    <source>
        <strain evidence="2 3">DSM 16371</strain>
    </source>
</reference>
<dbReference type="AlphaFoldDB" id="A0A0J6SML2"/>
<dbReference type="Proteomes" id="UP000035929">
    <property type="component" value="Unassembled WGS sequence"/>
</dbReference>
<sequence>MEPDPRTRRLAALPGVAGRVRTRRSARSLPEHVFQPETPERLLPQPRDEAAGIMARSGWRSAVTRAGRSRRSKGAWTRGASRS</sequence>
<name>A0A0J6SML2_9HYPH</name>
<dbReference type="PATRIC" id="fig|270351.6.peg.7622"/>
<accession>A0A0J6SML2</accession>
<organism evidence="2 3">
    <name type="scientific">Methylobacterium aquaticum</name>
    <dbReference type="NCBI Taxonomy" id="270351"/>
    <lineage>
        <taxon>Bacteria</taxon>
        <taxon>Pseudomonadati</taxon>
        <taxon>Pseudomonadota</taxon>
        <taxon>Alphaproteobacteria</taxon>
        <taxon>Hyphomicrobiales</taxon>
        <taxon>Methylobacteriaceae</taxon>
        <taxon>Methylobacterium</taxon>
    </lineage>
</organism>
<feature type="region of interest" description="Disordered" evidence="1">
    <location>
        <begin position="58"/>
        <end position="83"/>
    </location>
</feature>
<evidence type="ECO:0000313" key="3">
    <source>
        <dbReference type="Proteomes" id="UP000035929"/>
    </source>
</evidence>
<evidence type="ECO:0000256" key="1">
    <source>
        <dbReference type="SAM" id="MobiDB-lite"/>
    </source>
</evidence>
<comment type="caution">
    <text evidence="2">The sequence shown here is derived from an EMBL/GenBank/DDBJ whole genome shotgun (WGS) entry which is preliminary data.</text>
</comment>
<dbReference type="EMBL" id="LABX01000096">
    <property type="protein sequence ID" value="KMO34909.1"/>
    <property type="molecule type" value="Genomic_DNA"/>
</dbReference>
<proteinExistence type="predicted"/>
<protein>
    <submittedName>
        <fullName evidence="2">Uncharacterized protein</fullName>
    </submittedName>
</protein>
<evidence type="ECO:0000313" key="2">
    <source>
        <dbReference type="EMBL" id="KMO34909.1"/>
    </source>
</evidence>
<gene>
    <name evidence="2" type="ORF">VP06_13155</name>
</gene>